<dbReference type="EMBL" id="BAAAQN010000030">
    <property type="protein sequence ID" value="GAA2040532.1"/>
    <property type="molecule type" value="Genomic_DNA"/>
</dbReference>
<evidence type="ECO:0000313" key="4">
    <source>
        <dbReference type="Proteomes" id="UP001500751"/>
    </source>
</evidence>
<dbReference type="InterPro" id="IPR036388">
    <property type="entry name" value="WH-like_DNA-bd_sf"/>
</dbReference>
<dbReference type="InterPro" id="IPR036390">
    <property type="entry name" value="WH_DNA-bd_sf"/>
</dbReference>
<protein>
    <recommendedName>
        <fullName evidence="2">HTH marR-type domain-containing protein</fullName>
    </recommendedName>
</protein>
<dbReference type="PANTHER" id="PTHR33164">
    <property type="entry name" value="TRANSCRIPTIONAL REGULATOR, MARR FAMILY"/>
    <property type="match status" value="1"/>
</dbReference>
<keyword evidence="4" id="KW-1185">Reference proteome</keyword>
<sequence>MSAQGNRETEGSVGGAGGAVAGGAGHPYDPLDPLDPYDPLDLGADVDRVTEAVLTASRLLVAVSARSLNEVRDSLTLPQFRTLAVLSSRGPLRLTRLAEHLGVNPSTAMRMAERLTATGMLTRSANPENRRESMLGLTEAGHAVVDQVTARRRHEISGIVGRMAPGHRARLVEALEAFSAAGGEPPSGPDSVPTTWR</sequence>
<reference evidence="4" key="1">
    <citation type="journal article" date="2019" name="Int. J. Syst. Evol. Microbiol.">
        <title>The Global Catalogue of Microorganisms (GCM) 10K type strain sequencing project: providing services to taxonomists for standard genome sequencing and annotation.</title>
        <authorList>
            <consortium name="The Broad Institute Genomics Platform"/>
            <consortium name="The Broad Institute Genome Sequencing Center for Infectious Disease"/>
            <person name="Wu L."/>
            <person name="Ma J."/>
        </authorList>
    </citation>
    <scope>NUCLEOTIDE SEQUENCE [LARGE SCALE GENOMIC DNA]</scope>
    <source>
        <strain evidence="4">JCM 16014</strain>
    </source>
</reference>
<gene>
    <name evidence="3" type="ORF">GCM10009839_48350</name>
</gene>
<dbReference type="PANTHER" id="PTHR33164:SF94">
    <property type="entry name" value="TRANSCRIPTIONAL REGULATORY PROTEIN-RELATED"/>
    <property type="match status" value="1"/>
</dbReference>
<comment type="caution">
    <text evidence="3">The sequence shown here is derived from an EMBL/GenBank/DDBJ whole genome shotgun (WGS) entry which is preliminary data.</text>
</comment>
<feature type="domain" description="HTH marR-type" evidence="2">
    <location>
        <begin position="46"/>
        <end position="180"/>
    </location>
</feature>
<dbReference type="Gene3D" id="1.10.10.10">
    <property type="entry name" value="Winged helix-like DNA-binding domain superfamily/Winged helix DNA-binding domain"/>
    <property type="match status" value="1"/>
</dbReference>
<dbReference type="InterPro" id="IPR000835">
    <property type="entry name" value="HTH_MarR-typ"/>
</dbReference>
<dbReference type="SUPFAM" id="SSF46785">
    <property type="entry name" value="Winged helix' DNA-binding domain"/>
    <property type="match status" value="1"/>
</dbReference>
<dbReference type="PROSITE" id="PS50995">
    <property type="entry name" value="HTH_MARR_2"/>
    <property type="match status" value="1"/>
</dbReference>
<feature type="region of interest" description="Disordered" evidence="1">
    <location>
        <begin position="1"/>
        <end position="35"/>
    </location>
</feature>
<feature type="compositionally biased region" description="Gly residues" evidence="1">
    <location>
        <begin position="12"/>
        <end position="25"/>
    </location>
</feature>
<evidence type="ECO:0000256" key="1">
    <source>
        <dbReference type="SAM" id="MobiDB-lite"/>
    </source>
</evidence>
<dbReference type="SMART" id="SM00347">
    <property type="entry name" value="HTH_MARR"/>
    <property type="match status" value="1"/>
</dbReference>
<dbReference type="Pfam" id="PF01047">
    <property type="entry name" value="MarR"/>
    <property type="match status" value="1"/>
</dbReference>
<dbReference type="Proteomes" id="UP001500751">
    <property type="component" value="Unassembled WGS sequence"/>
</dbReference>
<proteinExistence type="predicted"/>
<accession>A0ABP5G967</accession>
<name>A0ABP5G967_9ACTN</name>
<organism evidence="3 4">
    <name type="scientific">Catenulispora yoronensis</name>
    <dbReference type="NCBI Taxonomy" id="450799"/>
    <lineage>
        <taxon>Bacteria</taxon>
        <taxon>Bacillati</taxon>
        <taxon>Actinomycetota</taxon>
        <taxon>Actinomycetes</taxon>
        <taxon>Catenulisporales</taxon>
        <taxon>Catenulisporaceae</taxon>
        <taxon>Catenulispora</taxon>
    </lineage>
</organism>
<evidence type="ECO:0000313" key="3">
    <source>
        <dbReference type="EMBL" id="GAA2040532.1"/>
    </source>
</evidence>
<evidence type="ECO:0000259" key="2">
    <source>
        <dbReference type="PROSITE" id="PS50995"/>
    </source>
</evidence>
<dbReference type="InterPro" id="IPR039422">
    <property type="entry name" value="MarR/SlyA-like"/>
</dbReference>